<dbReference type="AlphaFoldDB" id="A0A2P4T0D0"/>
<organism evidence="2 3">
    <name type="scientific">Bambusicola thoracicus</name>
    <name type="common">Chinese bamboo-partridge</name>
    <name type="synonym">Perdix thoracica</name>
    <dbReference type="NCBI Taxonomy" id="9083"/>
    <lineage>
        <taxon>Eukaryota</taxon>
        <taxon>Metazoa</taxon>
        <taxon>Chordata</taxon>
        <taxon>Craniata</taxon>
        <taxon>Vertebrata</taxon>
        <taxon>Euteleostomi</taxon>
        <taxon>Archelosauria</taxon>
        <taxon>Archosauria</taxon>
        <taxon>Dinosauria</taxon>
        <taxon>Saurischia</taxon>
        <taxon>Theropoda</taxon>
        <taxon>Coelurosauria</taxon>
        <taxon>Aves</taxon>
        <taxon>Neognathae</taxon>
        <taxon>Galloanserae</taxon>
        <taxon>Galliformes</taxon>
        <taxon>Phasianidae</taxon>
        <taxon>Perdicinae</taxon>
        <taxon>Bambusicola</taxon>
    </lineage>
</organism>
<comment type="caution">
    <text evidence="2">The sequence shown here is derived from an EMBL/GenBank/DDBJ whole genome shotgun (WGS) entry which is preliminary data.</text>
</comment>
<name>A0A2P4T0D0_BAMTH</name>
<reference evidence="2 3" key="1">
    <citation type="submission" date="2018-01" db="EMBL/GenBank/DDBJ databases">
        <title>Comparison of the Chinese Bamboo Partridge and Red Junglefowl genome sequences highlights the importance of demography in genome evolution.</title>
        <authorList>
            <person name="Tiley G.P."/>
            <person name="Kimball R.T."/>
            <person name="Braun E.L."/>
            <person name="Burleigh J.G."/>
        </authorList>
    </citation>
    <scope>NUCLEOTIDE SEQUENCE [LARGE SCALE GENOMIC DNA]</scope>
    <source>
        <strain evidence="2">RTK389</strain>
        <tissue evidence="2">Blood</tissue>
    </source>
</reference>
<dbReference type="EMBL" id="PPHD01013956">
    <property type="protein sequence ID" value="POI29819.1"/>
    <property type="molecule type" value="Genomic_DNA"/>
</dbReference>
<dbReference type="Proteomes" id="UP000237246">
    <property type="component" value="Unassembled WGS sequence"/>
</dbReference>
<accession>A0A2P4T0D0</accession>
<keyword evidence="3" id="KW-1185">Reference proteome</keyword>
<feature type="region of interest" description="Disordered" evidence="1">
    <location>
        <begin position="28"/>
        <end position="48"/>
    </location>
</feature>
<protein>
    <submittedName>
        <fullName evidence="2">Uncharacterized protein</fullName>
    </submittedName>
</protein>
<feature type="compositionally biased region" description="Basic and acidic residues" evidence="1">
    <location>
        <begin position="106"/>
        <end position="116"/>
    </location>
</feature>
<evidence type="ECO:0000313" key="3">
    <source>
        <dbReference type="Proteomes" id="UP000237246"/>
    </source>
</evidence>
<proteinExistence type="predicted"/>
<dbReference type="OrthoDB" id="9122542at2759"/>
<sequence length="116" mass="12605">QVDRLKLRQALPCSSGFGEGRQRLSFLQADPHVPAPPLKPANETPKSLRLVYRRRPLATNQDPVRNQQCAPTSTVITLARTTQVLAPKAGNGPRDQISPAPSAQEGTRDADRLSTS</sequence>
<evidence type="ECO:0000313" key="2">
    <source>
        <dbReference type="EMBL" id="POI29819.1"/>
    </source>
</evidence>
<gene>
    <name evidence="2" type="ORF">CIB84_006433</name>
</gene>
<feature type="non-terminal residue" evidence="2">
    <location>
        <position position="1"/>
    </location>
</feature>
<feature type="region of interest" description="Disordered" evidence="1">
    <location>
        <begin position="84"/>
        <end position="116"/>
    </location>
</feature>
<evidence type="ECO:0000256" key="1">
    <source>
        <dbReference type="SAM" id="MobiDB-lite"/>
    </source>
</evidence>